<protein>
    <submittedName>
        <fullName evidence="2">Uncharacterized protein</fullName>
    </submittedName>
</protein>
<accession>A0ABD3KI66</accession>
<evidence type="ECO:0000313" key="2">
    <source>
        <dbReference type="EMBL" id="KAL3739022.1"/>
    </source>
</evidence>
<dbReference type="Proteomes" id="UP001634007">
    <property type="component" value="Unassembled WGS sequence"/>
</dbReference>
<evidence type="ECO:0000256" key="1">
    <source>
        <dbReference type="SAM" id="MobiDB-lite"/>
    </source>
</evidence>
<proteinExistence type="predicted"/>
<organism evidence="2 3">
    <name type="scientific">Eucalyptus globulus</name>
    <name type="common">Tasmanian blue gum</name>
    <dbReference type="NCBI Taxonomy" id="34317"/>
    <lineage>
        <taxon>Eukaryota</taxon>
        <taxon>Viridiplantae</taxon>
        <taxon>Streptophyta</taxon>
        <taxon>Embryophyta</taxon>
        <taxon>Tracheophyta</taxon>
        <taxon>Spermatophyta</taxon>
        <taxon>Magnoliopsida</taxon>
        <taxon>eudicotyledons</taxon>
        <taxon>Gunneridae</taxon>
        <taxon>Pentapetalae</taxon>
        <taxon>rosids</taxon>
        <taxon>malvids</taxon>
        <taxon>Myrtales</taxon>
        <taxon>Myrtaceae</taxon>
        <taxon>Myrtoideae</taxon>
        <taxon>Eucalypteae</taxon>
        <taxon>Eucalyptus</taxon>
    </lineage>
</organism>
<dbReference type="AlphaFoldDB" id="A0ABD3KI66"/>
<keyword evidence="3" id="KW-1185">Reference proteome</keyword>
<evidence type="ECO:0000313" key="3">
    <source>
        <dbReference type="Proteomes" id="UP001634007"/>
    </source>
</evidence>
<feature type="compositionally biased region" description="Pro residues" evidence="1">
    <location>
        <begin position="34"/>
        <end position="44"/>
    </location>
</feature>
<comment type="caution">
    <text evidence="2">The sequence shown here is derived from an EMBL/GenBank/DDBJ whole genome shotgun (WGS) entry which is preliminary data.</text>
</comment>
<reference evidence="2 3" key="1">
    <citation type="submission" date="2024-11" db="EMBL/GenBank/DDBJ databases">
        <title>Chromosome-level genome assembly of Eucalyptus globulus Labill. provides insights into its genome evolution.</title>
        <authorList>
            <person name="Li X."/>
        </authorList>
    </citation>
    <scope>NUCLEOTIDE SEQUENCE [LARGE SCALE GENOMIC DNA]</scope>
    <source>
        <strain evidence="2">CL2024</strain>
        <tissue evidence="2">Fresh tender leaves</tissue>
    </source>
</reference>
<sequence>MNGMQIPARTSSAPPNLDEQKRDQACHDAIKTGPPVPVPPPPKHPLPKRDLSASDHSIAGSPYFFKGQEGSSPAHSPISTITETFVHAISGIPIQMLFNQPQVPIQFSGPNTSIQSQGMASAFLQMPNSSARGKCSIPVGNAPPMQQQIFVAGLQPHMMQPQGIMHQGQGLNFGAQMNSQFSPKLGTLGMAIGPYNNKERNLVVVLARLLSK</sequence>
<gene>
    <name evidence="2" type="ORF">ACJRO7_020422</name>
</gene>
<dbReference type="EMBL" id="JBJKBG010000005">
    <property type="protein sequence ID" value="KAL3739022.1"/>
    <property type="molecule type" value="Genomic_DNA"/>
</dbReference>
<feature type="compositionally biased region" description="Basic and acidic residues" evidence="1">
    <location>
        <begin position="18"/>
        <end position="30"/>
    </location>
</feature>
<feature type="region of interest" description="Disordered" evidence="1">
    <location>
        <begin position="1"/>
        <end position="60"/>
    </location>
</feature>
<name>A0ABD3KI66_EUCGL</name>